<organism evidence="17">
    <name type="scientific">Colasposoma sp. EMHAU-15070314</name>
    <dbReference type="NCBI Taxonomy" id="2480060"/>
    <lineage>
        <taxon>Eukaryota</taxon>
        <taxon>Metazoa</taxon>
        <taxon>Ecdysozoa</taxon>
        <taxon>Arthropoda</taxon>
        <taxon>Hexapoda</taxon>
        <taxon>Insecta</taxon>
        <taxon>Pterygota</taxon>
        <taxon>Neoptera</taxon>
        <taxon>Endopterygota</taxon>
        <taxon>Coleoptera</taxon>
        <taxon>Polyphaga</taxon>
        <taxon>Cucujiformia</taxon>
        <taxon>Chrysomeloidea</taxon>
        <taxon>Chrysomelidae</taxon>
        <taxon>Eumolpinae</taxon>
        <taxon>Colasposoma</taxon>
    </lineage>
</organism>
<feature type="transmembrane region" description="Helical" evidence="16">
    <location>
        <begin position="120"/>
        <end position="144"/>
    </location>
</feature>
<evidence type="ECO:0000256" key="3">
    <source>
        <dbReference type="ARBA" id="ARBA00012944"/>
    </source>
</evidence>
<reference evidence="17" key="1">
    <citation type="journal article" date="2018" name="Mitochondrial DNA A DNA Mapp Seq Anal">
        <title>Reconstruction of mitogenomes by NGS and phylogenetic implications for leaf beetles.</title>
        <authorList>
            <person name="Song N."/>
            <person name="Yin X."/>
            <person name="Zhao X."/>
            <person name="Chen J."/>
            <person name="Yin J."/>
        </authorList>
    </citation>
    <scope>NUCLEOTIDE SEQUENCE</scope>
</reference>
<dbReference type="EC" id="7.1.1.2" evidence="3"/>
<feature type="transmembrane region" description="Helical" evidence="16">
    <location>
        <begin position="43"/>
        <end position="68"/>
    </location>
</feature>
<evidence type="ECO:0000256" key="12">
    <source>
        <dbReference type="ARBA" id="ARBA00023128"/>
    </source>
</evidence>
<comment type="similarity">
    <text evidence="2">Belongs to the complex I subunit 6 family.</text>
</comment>
<evidence type="ECO:0000256" key="9">
    <source>
        <dbReference type="ARBA" id="ARBA00022982"/>
    </source>
</evidence>
<geneLocation type="mitochondrion" evidence="17"/>
<gene>
    <name evidence="17" type="primary">ND6</name>
</gene>
<evidence type="ECO:0000256" key="11">
    <source>
        <dbReference type="ARBA" id="ARBA00023027"/>
    </source>
</evidence>
<evidence type="ECO:0000256" key="14">
    <source>
        <dbReference type="ARBA" id="ARBA00031019"/>
    </source>
</evidence>
<evidence type="ECO:0000256" key="5">
    <source>
        <dbReference type="ARBA" id="ARBA00022448"/>
    </source>
</evidence>
<keyword evidence="10 16" id="KW-1133">Transmembrane helix</keyword>
<keyword evidence="11" id="KW-0520">NAD</keyword>
<evidence type="ECO:0000313" key="17">
    <source>
        <dbReference type="EMBL" id="AYP72669.1"/>
    </source>
</evidence>
<dbReference type="PANTHER" id="PTHR11435:SF1">
    <property type="entry name" value="NADH-UBIQUINONE OXIDOREDUCTASE CHAIN 6"/>
    <property type="match status" value="1"/>
</dbReference>
<dbReference type="InterPro" id="IPR050269">
    <property type="entry name" value="ComplexI_Subunit6"/>
</dbReference>
<evidence type="ECO:0000256" key="2">
    <source>
        <dbReference type="ARBA" id="ARBA00005698"/>
    </source>
</evidence>
<protein>
    <recommendedName>
        <fullName evidence="4">NADH-ubiquinone oxidoreductase chain 6</fullName>
        <ecNumber evidence="3">7.1.1.2</ecNumber>
    </recommendedName>
    <alternativeName>
        <fullName evidence="14">NADH dehydrogenase subunit 6</fullName>
    </alternativeName>
</protein>
<dbReference type="GO" id="GO:0031966">
    <property type="term" value="C:mitochondrial membrane"/>
    <property type="evidence" value="ECO:0007669"/>
    <property type="project" value="UniProtKB-SubCell"/>
</dbReference>
<dbReference type="EMBL" id="KY039108">
    <property type="protein sequence ID" value="AYP72669.1"/>
    <property type="molecule type" value="Genomic_DNA"/>
</dbReference>
<accession>A0A3G3C756</accession>
<keyword evidence="8" id="KW-1278">Translocase</keyword>
<evidence type="ECO:0000256" key="10">
    <source>
        <dbReference type="ARBA" id="ARBA00022989"/>
    </source>
</evidence>
<name>A0A3G3C756_9CUCU</name>
<keyword evidence="5" id="KW-0813">Transport</keyword>
<evidence type="ECO:0000256" key="4">
    <source>
        <dbReference type="ARBA" id="ARBA00021095"/>
    </source>
</evidence>
<keyword evidence="13 16" id="KW-0472">Membrane</keyword>
<feature type="transmembrane region" description="Helical" evidence="16">
    <location>
        <begin position="80"/>
        <end position="100"/>
    </location>
</feature>
<evidence type="ECO:0000256" key="6">
    <source>
        <dbReference type="ARBA" id="ARBA00022660"/>
    </source>
</evidence>
<proteinExistence type="inferred from homology"/>
<comment type="subcellular location">
    <subcellularLocation>
        <location evidence="1">Mitochondrion membrane</location>
        <topology evidence="1">Multi-pass membrane protein</topology>
    </subcellularLocation>
</comment>
<evidence type="ECO:0000256" key="16">
    <source>
        <dbReference type="SAM" id="Phobius"/>
    </source>
</evidence>
<keyword evidence="7 16" id="KW-0812">Transmembrane</keyword>
<keyword evidence="6" id="KW-0679">Respiratory chain</keyword>
<evidence type="ECO:0000256" key="1">
    <source>
        <dbReference type="ARBA" id="ARBA00004225"/>
    </source>
</evidence>
<evidence type="ECO:0000256" key="8">
    <source>
        <dbReference type="ARBA" id="ARBA00022967"/>
    </source>
</evidence>
<comment type="catalytic activity">
    <reaction evidence="15">
        <text>a ubiquinone + NADH + 5 H(+)(in) = a ubiquinol + NAD(+) + 4 H(+)(out)</text>
        <dbReference type="Rhea" id="RHEA:29091"/>
        <dbReference type="Rhea" id="RHEA-COMP:9565"/>
        <dbReference type="Rhea" id="RHEA-COMP:9566"/>
        <dbReference type="ChEBI" id="CHEBI:15378"/>
        <dbReference type="ChEBI" id="CHEBI:16389"/>
        <dbReference type="ChEBI" id="CHEBI:17976"/>
        <dbReference type="ChEBI" id="CHEBI:57540"/>
        <dbReference type="ChEBI" id="CHEBI:57945"/>
        <dbReference type="EC" id="7.1.1.2"/>
    </reaction>
</comment>
<keyword evidence="9" id="KW-0249">Electron transport</keyword>
<evidence type="ECO:0000256" key="13">
    <source>
        <dbReference type="ARBA" id="ARBA00023136"/>
    </source>
</evidence>
<dbReference type="GO" id="GO:0008137">
    <property type="term" value="F:NADH dehydrogenase (ubiquinone) activity"/>
    <property type="evidence" value="ECO:0007669"/>
    <property type="project" value="UniProtKB-EC"/>
</dbReference>
<evidence type="ECO:0000256" key="15">
    <source>
        <dbReference type="ARBA" id="ARBA00049551"/>
    </source>
</evidence>
<evidence type="ECO:0000256" key="7">
    <source>
        <dbReference type="ARBA" id="ARBA00022692"/>
    </source>
</evidence>
<dbReference type="PANTHER" id="PTHR11435">
    <property type="entry name" value="NADH UBIQUINONE OXIDOREDUCTASE SUBUNIT ND6"/>
    <property type="match status" value="1"/>
</dbReference>
<dbReference type="AlphaFoldDB" id="A0A3G3C756"/>
<keyword evidence="12 17" id="KW-0496">Mitochondrion</keyword>
<sequence length="157" mass="18095">MNLLLIITTTSFLLLKHPLSMGFMIILMTILISLTTGMLNLNFWFSYILFLVLIGGMLILFIYMTSIASNEKFKFSGKMLIINLMISSILLIISENSIFVKMKNYNFISNEMENMTNLKYFSTSMTMILISAMIYLLITLIMIVKMTKKDKGPIRQK</sequence>